<evidence type="ECO:0000313" key="2">
    <source>
        <dbReference type="EMBL" id="CAA7054055.1"/>
    </source>
</evidence>
<accession>A0A6D2KLQ4</accession>
<name>A0A6D2KLQ4_9BRAS</name>
<dbReference type="InterPro" id="IPR055294">
    <property type="entry name" value="FBL60-like"/>
</dbReference>
<dbReference type="Proteomes" id="UP000467841">
    <property type="component" value="Unassembled WGS sequence"/>
</dbReference>
<sequence length="438" mass="49529">MVGCRDSISNLPTEILGKILSLLPTKVGASTSILSKRWRNLVGLVDELSFDDDVVFSYPSEEEAARGFVDKTCALISNIPMIKKLYLYHIPERRLAGIGYMWANNCVNRWVRTAMESGVLELHLEAPLFWYLYQVKAVEEQHTGEAHTNRVFITDAGHRYPPCCGEAVYSVSVKRLVVLVDLPASKEEHDCMCFDTPSLLYLDYSTYVFGSHEFTGFDSLVEARLSIRLWVPTTDYDYCDSDDDDYDDDYQIRTFAHKKPKPVIFGDATGIVAGISNITTLHLSPDSLETFHFCCKSTPVFRNLVNLSVESHKKKGWQVMPLLLRRCPNLHTLVIQGLVHRVTDRCGDACACIPKKQRKIVMPEEEICCLRTCQVKMLVISGYGGSFQELKQMRHFLGKLQCLQTVKVGVAAADNNKFLRAKLLALPRLSSECNIHFI</sequence>
<dbReference type="OrthoDB" id="1109836at2759"/>
<dbReference type="Pfam" id="PF00646">
    <property type="entry name" value="F-box"/>
    <property type="match status" value="1"/>
</dbReference>
<dbReference type="CDD" id="cd22160">
    <property type="entry name" value="F-box_AtFBL13-like"/>
    <property type="match status" value="1"/>
</dbReference>
<dbReference type="InterPro" id="IPR001810">
    <property type="entry name" value="F-box_dom"/>
</dbReference>
<dbReference type="AlphaFoldDB" id="A0A6D2KLQ4"/>
<organism evidence="2 3">
    <name type="scientific">Microthlaspi erraticum</name>
    <dbReference type="NCBI Taxonomy" id="1685480"/>
    <lineage>
        <taxon>Eukaryota</taxon>
        <taxon>Viridiplantae</taxon>
        <taxon>Streptophyta</taxon>
        <taxon>Embryophyta</taxon>
        <taxon>Tracheophyta</taxon>
        <taxon>Spermatophyta</taxon>
        <taxon>Magnoliopsida</taxon>
        <taxon>eudicotyledons</taxon>
        <taxon>Gunneridae</taxon>
        <taxon>Pentapetalae</taxon>
        <taxon>rosids</taxon>
        <taxon>malvids</taxon>
        <taxon>Brassicales</taxon>
        <taxon>Brassicaceae</taxon>
        <taxon>Coluteocarpeae</taxon>
        <taxon>Microthlaspi</taxon>
    </lineage>
</organism>
<dbReference type="PANTHER" id="PTHR31293">
    <property type="entry name" value="RNI-LIKE SUPERFAMILY PROTEIN"/>
    <property type="match status" value="1"/>
</dbReference>
<gene>
    <name evidence="2" type="ORF">MERR_LOCUS41291</name>
</gene>
<dbReference type="Gene3D" id="1.20.1280.50">
    <property type="match status" value="1"/>
</dbReference>
<dbReference type="PROSITE" id="PS50181">
    <property type="entry name" value="FBOX"/>
    <property type="match status" value="1"/>
</dbReference>
<keyword evidence="3" id="KW-1185">Reference proteome</keyword>
<evidence type="ECO:0000313" key="3">
    <source>
        <dbReference type="Proteomes" id="UP000467841"/>
    </source>
</evidence>
<dbReference type="InterPro" id="IPR036047">
    <property type="entry name" value="F-box-like_dom_sf"/>
</dbReference>
<reference evidence="2" key="1">
    <citation type="submission" date="2020-01" db="EMBL/GenBank/DDBJ databases">
        <authorList>
            <person name="Mishra B."/>
        </authorList>
    </citation>
    <scope>NUCLEOTIDE SEQUENCE [LARGE SCALE GENOMIC DNA]</scope>
</reference>
<protein>
    <recommendedName>
        <fullName evidence="1">F-box domain-containing protein</fullName>
    </recommendedName>
</protein>
<dbReference type="SUPFAM" id="SSF81383">
    <property type="entry name" value="F-box domain"/>
    <property type="match status" value="1"/>
</dbReference>
<evidence type="ECO:0000259" key="1">
    <source>
        <dbReference type="PROSITE" id="PS50181"/>
    </source>
</evidence>
<dbReference type="PANTHER" id="PTHR31293:SF12">
    <property type="entry name" value="RNI-LIKE SUPERFAMILY PROTEIN"/>
    <property type="match status" value="1"/>
</dbReference>
<dbReference type="InterPro" id="IPR053781">
    <property type="entry name" value="F-box_AtFBL13-like"/>
</dbReference>
<proteinExistence type="predicted"/>
<comment type="caution">
    <text evidence="2">The sequence shown here is derived from an EMBL/GenBank/DDBJ whole genome shotgun (WGS) entry which is preliminary data.</text>
</comment>
<dbReference type="InterPro" id="IPR006566">
    <property type="entry name" value="FBD"/>
</dbReference>
<dbReference type="EMBL" id="CACVBM020001562">
    <property type="protein sequence ID" value="CAA7054055.1"/>
    <property type="molecule type" value="Genomic_DNA"/>
</dbReference>
<feature type="domain" description="F-box" evidence="1">
    <location>
        <begin position="5"/>
        <end position="42"/>
    </location>
</feature>
<dbReference type="SMART" id="SM00579">
    <property type="entry name" value="FBD"/>
    <property type="match status" value="1"/>
</dbReference>